<protein>
    <submittedName>
        <fullName evidence="2">Uncharacterized protein</fullName>
    </submittedName>
</protein>
<gene>
    <name evidence="2" type="ORF">GSPATT00009046001</name>
</gene>
<dbReference type="Proteomes" id="UP000000600">
    <property type="component" value="Unassembled WGS sequence"/>
</dbReference>
<proteinExistence type="predicted"/>
<dbReference type="OrthoDB" id="300304at2759"/>
<accession>A0CPD8</accession>
<reference evidence="2 3" key="1">
    <citation type="journal article" date="2006" name="Nature">
        <title>Global trends of whole-genome duplications revealed by the ciliate Paramecium tetraurelia.</title>
        <authorList>
            <consortium name="Genoscope"/>
            <person name="Aury J.-M."/>
            <person name="Jaillon O."/>
            <person name="Duret L."/>
            <person name="Noel B."/>
            <person name="Jubin C."/>
            <person name="Porcel B.M."/>
            <person name="Segurens B."/>
            <person name="Daubin V."/>
            <person name="Anthouard V."/>
            <person name="Aiach N."/>
            <person name="Arnaiz O."/>
            <person name="Billaut A."/>
            <person name="Beisson J."/>
            <person name="Blanc I."/>
            <person name="Bouhouche K."/>
            <person name="Camara F."/>
            <person name="Duharcourt S."/>
            <person name="Guigo R."/>
            <person name="Gogendeau D."/>
            <person name="Katinka M."/>
            <person name="Keller A.-M."/>
            <person name="Kissmehl R."/>
            <person name="Klotz C."/>
            <person name="Koll F."/>
            <person name="Le Moue A."/>
            <person name="Lepere C."/>
            <person name="Malinsky S."/>
            <person name="Nowacki M."/>
            <person name="Nowak J.K."/>
            <person name="Plattner H."/>
            <person name="Poulain J."/>
            <person name="Ruiz F."/>
            <person name="Serrano V."/>
            <person name="Zagulski M."/>
            <person name="Dessen P."/>
            <person name="Betermier M."/>
            <person name="Weissenbach J."/>
            <person name="Scarpelli C."/>
            <person name="Schachter V."/>
            <person name="Sperling L."/>
            <person name="Meyer E."/>
            <person name="Cohen J."/>
            <person name="Wincker P."/>
        </authorList>
    </citation>
    <scope>NUCLEOTIDE SEQUENCE [LARGE SCALE GENOMIC DNA]</scope>
    <source>
        <strain evidence="2 3">Stock d4-2</strain>
    </source>
</reference>
<evidence type="ECO:0000313" key="3">
    <source>
        <dbReference type="Proteomes" id="UP000000600"/>
    </source>
</evidence>
<dbReference type="KEGG" id="ptm:GSPATT00009046001"/>
<feature type="region of interest" description="Disordered" evidence="1">
    <location>
        <begin position="1"/>
        <end position="26"/>
    </location>
</feature>
<dbReference type="eggNOG" id="ENOG502SP6X">
    <property type="taxonomic scope" value="Eukaryota"/>
</dbReference>
<sequence length="1031" mass="121448">MQKETSSVNTSHQQQQQQQQQNKEESKLKSLLQGSYDYIHRETGKMIQKKLYKRAFQLLEKFYNQRKDLELGEMVMLNRRMINCINKILKQGLLKPDIEQDRPEIMLQKFHRGSQAIFELYKYINLYIQKVIPNEMKGVVLEEVSHLTSSDEEGEERIKEHEVTVLFYKINEYDKPKKERSKKQVKELMNPYEQEISETSRIANMIVKTVKPLNIQFELDQYFYNLIELQLMANLIFKKANKPKVAYYYLVEAQRIAKQIIDTPNPNLVNACARVKMHLANYLYEISEYKESLRVAEEAIVILCGEMRIRINQEKFVQKKNKQRERRRMKRCVITTLSALIIMMCNYEAENNYHRIVETLTTASWLADKYIQGIDEFKKYIIKLASEGKHKLEQNLKDLADLSYIAESILDSELHKIRKNQRDQREQSESDYLKKFNSDMFNLFQIKSLNEQLHFKTQVKEEQKKKQQFDNKIIEQSQPHGTDASINIFDSDSNSKDSFFEGSFFAPSMDNLQFDSKLFEEKRPLSTSRKPNNRKIVKPTRQKGKSVGLIKIGLERPQDYKSRILTTTQYFNEYQKPKVQEERNVSNTGALLKRQLENLEYREHPDRDEHHKQDLDVYVNKMVNGKIQSNEIRDYNDILGQLFTLRKKEDFDKKEFQFGKRMLNLKAKEEIMFYKESFKTPPVKVEIDTKVKDLAHIIDGKITAEKDLRDLKRRKIDKMVAGKKIVQTNVNIDLKDPEETNYLKKVLEKSKKKKLKDLIYKHRESLGLAKFFANQLREMREKERILKLKSALEKELSLDVPDNQSQQQQHVKQKKSVKIVVQQGDKQQTQQVSLQPSQLHQSQVVAEDPKNLGQVSLSQQKSNSQTSLPKTILKRHKEVKSVKESPQISQTVISMDAQGTDLILQQEKLQKAKRVIKDQVEKQQKKSHQVIGMIVDAVERKMDIENKELKKMLFKQKGGSKQYVDDDERTYLKFMPKFAEMSRSTYLMYIKKELAEKQVISLEDIVRANLNRKNQLADMAAQMFKDIGSHP</sequence>
<evidence type="ECO:0000256" key="1">
    <source>
        <dbReference type="SAM" id="MobiDB-lite"/>
    </source>
</evidence>
<dbReference type="InParanoid" id="A0CPD8"/>
<dbReference type="OMA" id="MINCINK"/>
<dbReference type="EMBL" id="CT868130">
    <property type="protein sequence ID" value="CAK72655.1"/>
    <property type="molecule type" value="Genomic_DNA"/>
</dbReference>
<dbReference type="AlphaFoldDB" id="A0CPD8"/>
<keyword evidence="3" id="KW-1185">Reference proteome</keyword>
<dbReference type="HOGENOM" id="CLU_294319_0_0_1"/>
<organism evidence="2 3">
    <name type="scientific">Paramecium tetraurelia</name>
    <dbReference type="NCBI Taxonomy" id="5888"/>
    <lineage>
        <taxon>Eukaryota</taxon>
        <taxon>Sar</taxon>
        <taxon>Alveolata</taxon>
        <taxon>Ciliophora</taxon>
        <taxon>Intramacronucleata</taxon>
        <taxon>Oligohymenophorea</taxon>
        <taxon>Peniculida</taxon>
        <taxon>Parameciidae</taxon>
        <taxon>Paramecium</taxon>
    </lineage>
</organism>
<feature type="region of interest" description="Disordered" evidence="1">
    <location>
        <begin position="522"/>
        <end position="542"/>
    </location>
</feature>
<dbReference type="RefSeq" id="XP_001440052.1">
    <property type="nucleotide sequence ID" value="XM_001440015.1"/>
</dbReference>
<feature type="compositionally biased region" description="Polar residues" evidence="1">
    <location>
        <begin position="1"/>
        <end position="12"/>
    </location>
</feature>
<evidence type="ECO:0000313" key="2">
    <source>
        <dbReference type="EMBL" id="CAK72655.1"/>
    </source>
</evidence>
<dbReference type="GeneID" id="5025837"/>
<feature type="compositionally biased region" description="Basic residues" evidence="1">
    <location>
        <begin position="531"/>
        <end position="542"/>
    </location>
</feature>
<name>A0CPD8_PARTE</name>